<dbReference type="RefSeq" id="WP_078978518.1">
    <property type="nucleotide sequence ID" value="NZ_MWQN01000001.1"/>
</dbReference>
<gene>
    <name evidence="1" type="ORF">B4N89_27785</name>
</gene>
<evidence type="ECO:0000313" key="1">
    <source>
        <dbReference type="EMBL" id="OPC84224.1"/>
    </source>
</evidence>
<comment type="caution">
    <text evidence="1">The sequence shown here is derived from an EMBL/GenBank/DDBJ whole genome shotgun (WGS) entry which is preliminary data.</text>
</comment>
<dbReference type="Proteomes" id="UP000190037">
    <property type="component" value="Unassembled WGS sequence"/>
</dbReference>
<protein>
    <submittedName>
        <fullName evidence="1">Uncharacterized protein</fullName>
    </submittedName>
</protein>
<name>A0A1T3P592_9ACTN</name>
<evidence type="ECO:0000313" key="2">
    <source>
        <dbReference type="Proteomes" id="UP000190037"/>
    </source>
</evidence>
<dbReference type="AlphaFoldDB" id="A0A1T3P592"/>
<keyword evidence="2" id="KW-1185">Reference proteome</keyword>
<dbReference type="STRING" id="159449.B4N89_27785"/>
<reference evidence="1 2" key="1">
    <citation type="submission" date="2017-03" db="EMBL/GenBank/DDBJ databases">
        <title>Draft genome sequence of Streptomyces scabrisporus NF3, endophyte isolated from Amphipterygium adstringens.</title>
        <authorList>
            <person name="Vazquez M."/>
            <person name="Ceapa C.D."/>
            <person name="Rodriguez Luna D."/>
            <person name="Sanchez Esquivel S."/>
        </authorList>
    </citation>
    <scope>NUCLEOTIDE SEQUENCE [LARGE SCALE GENOMIC DNA]</scope>
    <source>
        <strain evidence="1 2">NF3</strain>
    </source>
</reference>
<dbReference type="EMBL" id="MWQN01000001">
    <property type="protein sequence ID" value="OPC84224.1"/>
    <property type="molecule type" value="Genomic_DNA"/>
</dbReference>
<organism evidence="1 2">
    <name type="scientific">Embleya scabrispora</name>
    <dbReference type="NCBI Taxonomy" id="159449"/>
    <lineage>
        <taxon>Bacteria</taxon>
        <taxon>Bacillati</taxon>
        <taxon>Actinomycetota</taxon>
        <taxon>Actinomycetes</taxon>
        <taxon>Kitasatosporales</taxon>
        <taxon>Streptomycetaceae</taxon>
        <taxon>Embleya</taxon>
    </lineage>
</organism>
<proteinExistence type="predicted"/>
<accession>A0A1T3P592</accession>
<sequence>MSEPTPKARHELRPPTIDEALTNASRLLNGAEMEVGNPPVAQRLDELACTWLNIARFLHERSEP</sequence>